<name>A0A1U7J7G7_9CYAN</name>
<protein>
    <submittedName>
        <fullName evidence="1">Uncharacterized protein</fullName>
    </submittedName>
</protein>
<accession>A0A1U7J7G7</accession>
<dbReference type="Proteomes" id="UP000185557">
    <property type="component" value="Unassembled WGS sequence"/>
</dbReference>
<sequence length="66" mass="7280">MPGSRRLHIEQQRAIRGHNSQNNLGSMAKVNTVARSPVGMMKGISQPVLCPRGDTFRYSQMLDIAA</sequence>
<comment type="caution">
    <text evidence="1">The sequence shown here is derived from an EMBL/GenBank/DDBJ whole genome shotgun (WGS) entry which is preliminary data.</text>
</comment>
<organism evidence="1 2">
    <name type="scientific">Phormidium tenue NIES-30</name>
    <dbReference type="NCBI Taxonomy" id="549789"/>
    <lineage>
        <taxon>Bacteria</taxon>
        <taxon>Bacillati</taxon>
        <taxon>Cyanobacteriota</taxon>
        <taxon>Cyanophyceae</taxon>
        <taxon>Oscillatoriophycideae</taxon>
        <taxon>Oscillatoriales</taxon>
        <taxon>Oscillatoriaceae</taxon>
        <taxon>Phormidium</taxon>
    </lineage>
</organism>
<dbReference type="STRING" id="549789.NIES30_07720"/>
<reference evidence="1 2" key="1">
    <citation type="submission" date="2016-11" db="EMBL/GenBank/DDBJ databases">
        <title>Draft Genome Sequences of Nine Cyanobacterial Strains from Diverse Habitats.</title>
        <authorList>
            <person name="Zhu T."/>
            <person name="Hou S."/>
            <person name="Lu X."/>
            <person name="Hess W.R."/>
        </authorList>
    </citation>
    <scope>NUCLEOTIDE SEQUENCE [LARGE SCALE GENOMIC DNA]</scope>
    <source>
        <strain evidence="1 2">NIES-30</strain>
    </source>
</reference>
<dbReference type="EMBL" id="MRCG01000004">
    <property type="protein sequence ID" value="OKH49052.1"/>
    <property type="molecule type" value="Genomic_DNA"/>
</dbReference>
<keyword evidence="2" id="KW-1185">Reference proteome</keyword>
<evidence type="ECO:0000313" key="1">
    <source>
        <dbReference type="EMBL" id="OKH49052.1"/>
    </source>
</evidence>
<proteinExistence type="predicted"/>
<evidence type="ECO:0000313" key="2">
    <source>
        <dbReference type="Proteomes" id="UP000185557"/>
    </source>
</evidence>
<dbReference type="AlphaFoldDB" id="A0A1U7J7G7"/>
<gene>
    <name evidence="1" type="ORF">NIES30_07720</name>
</gene>